<feature type="region of interest" description="Disordered" evidence="1">
    <location>
        <begin position="29"/>
        <end position="51"/>
    </location>
</feature>
<evidence type="ECO:0000313" key="4">
    <source>
        <dbReference type="EMBL" id="EMA02550.1"/>
    </source>
</evidence>
<dbReference type="Gene3D" id="2.130.10.10">
    <property type="entry name" value="YVTN repeat-like/Quinoprotein amine dehydrogenase"/>
    <property type="match status" value="1"/>
</dbReference>
<dbReference type="SUPFAM" id="SSF50998">
    <property type="entry name" value="Quinoprotein alcohol dehydrogenase-like"/>
    <property type="match status" value="2"/>
</dbReference>
<organism evidence="4 5">
    <name type="scientific">Haloferax mediterranei (strain ATCC 33500 / DSM 1411 / JCM 8866 / NBRC 14739 / NCIMB 2177 / R-4)</name>
    <name type="common">Halobacterium mediterranei</name>
    <dbReference type="NCBI Taxonomy" id="523841"/>
    <lineage>
        <taxon>Archaea</taxon>
        <taxon>Methanobacteriati</taxon>
        <taxon>Methanobacteriota</taxon>
        <taxon>Stenosarchaea group</taxon>
        <taxon>Halobacteria</taxon>
        <taxon>Halobacteriales</taxon>
        <taxon>Haloferacaceae</taxon>
        <taxon>Haloferax</taxon>
    </lineage>
</organism>
<dbReference type="PROSITE" id="PS51257">
    <property type="entry name" value="PROKAR_LIPOPROTEIN"/>
    <property type="match status" value="1"/>
</dbReference>
<dbReference type="Proteomes" id="UP000027075">
    <property type="component" value="Chromosome"/>
</dbReference>
<dbReference type="InterPro" id="IPR011047">
    <property type="entry name" value="Quinoprotein_ADH-like_sf"/>
</dbReference>
<reference evidence="4 5" key="1">
    <citation type="journal article" date="2014" name="PLoS Genet.">
        <title>Phylogenetically driven sequencing of extremely halophilic archaea reveals strategies for static and dynamic osmo-response.</title>
        <authorList>
            <person name="Becker E.A."/>
            <person name="Seitzer P.M."/>
            <person name="Tritt A."/>
            <person name="Larsen D."/>
            <person name="Krusor M."/>
            <person name="Yao A.I."/>
            <person name="Wu D."/>
            <person name="Madern D."/>
            <person name="Eisen J.A."/>
            <person name="Darling A.E."/>
            <person name="Facciotti M.T."/>
        </authorList>
    </citation>
    <scope>NUCLEOTIDE SEQUENCE [LARGE SCALE GENOMIC DNA]</scope>
    <source>
        <strain evidence="4">ATCC 33500</strain>
        <strain evidence="5">ATCC 33500 / DSM 1411 / JCM 8866 / NBRC 14739 / NCIMB 2177 / R-4</strain>
    </source>
</reference>
<dbReference type="InterPro" id="IPR002372">
    <property type="entry name" value="PQQ_rpt_dom"/>
</dbReference>
<feature type="compositionally biased region" description="Basic and acidic residues" evidence="1">
    <location>
        <begin position="29"/>
        <end position="38"/>
    </location>
</feature>
<reference evidence="3 6" key="2">
    <citation type="submission" date="2014-04" db="EMBL/GenBank/DDBJ databases">
        <title>Transcriptional profiles of Haloferax mediterranei on the basis of nitrogen availability.</title>
        <authorList>
            <person name="Bautista V."/>
        </authorList>
    </citation>
    <scope>NUCLEOTIDE SEQUENCE [LARGE SCALE GENOMIC DNA]</scope>
    <source>
        <strain evidence="3">ATCC 33500</strain>
        <strain evidence="6">ATCC 33500 / DSM 1411 / JCM 8866 / NBRC 14739 / NCIMB 2177 / R-4</strain>
    </source>
</reference>
<dbReference type="PANTHER" id="PTHR34512:SF30">
    <property type="entry name" value="OUTER MEMBRANE PROTEIN ASSEMBLY FACTOR BAMB"/>
    <property type="match status" value="1"/>
</dbReference>
<evidence type="ECO:0000259" key="2">
    <source>
        <dbReference type="Pfam" id="PF13360"/>
    </source>
</evidence>
<proteinExistence type="predicted"/>
<evidence type="ECO:0000256" key="1">
    <source>
        <dbReference type="SAM" id="MobiDB-lite"/>
    </source>
</evidence>
<dbReference type="SMART" id="SM00564">
    <property type="entry name" value="PQQ"/>
    <property type="match status" value="5"/>
</dbReference>
<dbReference type="PaxDb" id="523841-HFX_0441"/>
<name>M0J4C2_HALMT</name>
<dbReference type="InterPro" id="IPR015943">
    <property type="entry name" value="WD40/YVTN_repeat-like_dom_sf"/>
</dbReference>
<evidence type="ECO:0000313" key="5">
    <source>
        <dbReference type="Proteomes" id="UP000011603"/>
    </source>
</evidence>
<dbReference type="PANTHER" id="PTHR34512">
    <property type="entry name" value="CELL SURFACE PROTEIN"/>
    <property type="match status" value="1"/>
</dbReference>
<dbReference type="AlphaFoldDB" id="M0J4C2"/>
<accession>M0J4C2</accession>
<evidence type="ECO:0000313" key="6">
    <source>
        <dbReference type="Proteomes" id="UP000027075"/>
    </source>
</evidence>
<dbReference type="Gene3D" id="2.40.128.630">
    <property type="match status" value="1"/>
</dbReference>
<dbReference type="EMBL" id="AOLO01000007">
    <property type="protein sequence ID" value="EMA02550.1"/>
    <property type="molecule type" value="Genomic_DNA"/>
</dbReference>
<gene>
    <name evidence="3" type="ORF">BM92_07050</name>
    <name evidence="4" type="ORF">C439_08205</name>
</gene>
<dbReference type="EMBL" id="CP007551">
    <property type="protein sequence ID" value="AHZ22416.1"/>
    <property type="molecule type" value="Genomic_DNA"/>
</dbReference>
<dbReference type="GeneID" id="40155806"/>
<dbReference type="Proteomes" id="UP000011603">
    <property type="component" value="Unassembled WGS sequence"/>
</dbReference>
<dbReference type="PATRIC" id="fig|523841.21.peg.1663"/>
<sequence>MPSPTRRQFLAALGSVGVVSTAGCVSVDRPSHEGRWPREPNTYVTDTDGPGWNTEIAWSSETRGGPSPTMPVVADGSVYHLDSRTANHEHSGGTWLAEFDAGNGEKRWETRLWETDEYYYFYHLGPPVLDGDRLFAQTHGGVKAISTDGEILWTFRNFGTGHLAPDSTPPIVTDELVVVGSYGTWRKAVPEQLYALDRESGDVVWSHEFGMNDHFWQLTRNGDTFFAPLSAENSRLLELDISTGETIRQYSVSPVSSVTLTENLVITPVRRGPRTFALVAFARDTTEIQWQNDADVFEAEIVVNGDRFYHSHVGELTARRTDTGEVLWQVGGPSEDIVINADSTPVIAGDSLYIAASRFLGERKGYGRIILVLDPETGSERGHLVPWPDTNSWFSTPAIVDGAMYLDSRHGLVCLEDCAADAFGHCLLG</sequence>
<keyword evidence="5" id="KW-1185">Reference proteome</keyword>
<dbReference type="RefSeq" id="WP_004057953.1">
    <property type="nucleotide sequence ID" value="NC_017941.2"/>
</dbReference>
<feature type="domain" description="Pyrrolo-quinoline quinone repeat" evidence="2">
    <location>
        <begin position="95"/>
        <end position="277"/>
    </location>
</feature>
<evidence type="ECO:0000313" key="3">
    <source>
        <dbReference type="EMBL" id="AHZ22416.1"/>
    </source>
</evidence>
<dbReference type="InterPro" id="IPR018391">
    <property type="entry name" value="PQQ_b-propeller_rpt"/>
</dbReference>
<protein>
    <submittedName>
        <fullName evidence="4">Outer membrane biogenesis protein BamB</fullName>
    </submittedName>
    <submittedName>
        <fullName evidence="3">Pyrrolo-quinoline quinone</fullName>
    </submittedName>
</protein>
<dbReference type="Pfam" id="PF13360">
    <property type="entry name" value="PQQ_2"/>
    <property type="match status" value="1"/>
</dbReference>